<dbReference type="Pfam" id="PF01757">
    <property type="entry name" value="Acyl_transf_3"/>
    <property type="match status" value="1"/>
</dbReference>
<evidence type="ECO:0000259" key="2">
    <source>
        <dbReference type="Pfam" id="PF01757"/>
    </source>
</evidence>
<feature type="domain" description="Acyltransferase 3" evidence="2">
    <location>
        <begin position="4"/>
        <end position="276"/>
    </location>
</feature>
<feature type="transmembrane region" description="Helical" evidence="1">
    <location>
        <begin position="75"/>
        <end position="93"/>
    </location>
</feature>
<keyword evidence="1" id="KW-0472">Membrane</keyword>
<dbReference type="InterPro" id="IPR002656">
    <property type="entry name" value="Acyl_transf_3_dom"/>
</dbReference>
<sequence length="293" mass="33805">MKPSIELIRLIAVILIVFTHTKNELEYGIAYVIVEQIPPYGTAILSIISGYLYFEVSRHKQNLFFKKIKSLLIPYLIANMVVLILVLFVYYILGYNPLNRLSFDLSLITEGLFSLNSAPINPPTYFIRDIFVIFSIIALVTQKEFKTLFVILPFLLLGTLILRLDVAFLFLIGVLYSKYHNKIDKKTLIITSVILSVILGFFYVDFLKFPIAFLIFILLIDIQIKFYNTGRFSYLLHLYHSPIIVISYPILTTFIEDPILKIVAQIAMALLLVYVFFLVTKKYDFLKILSGGR</sequence>
<feature type="transmembrane region" description="Helical" evidence="1">
    <location>
        <begin position="125"/>
        <end position="141"/>
    </location>
</feature>
<evidence type="ECO:0000313" key="3">
    <source>
        <dbReference type="EMBL" id="GAA4244767.1"/>
    </source>
</evidence>
<keyword evidence="4" id="KW-1185">Reference proteome</keyword>
<protein>
    <recommendedName>
        <fullName evidence="2">Acyltransferase 3 domain-containing protein</fullName>
    </recommendedName>
</protein>
<feature type="transmembrane region" description="Helical" evidence="1">
    <location>
        <begin position="37"/>
        <end position="54"/>
    </location>
</feature>
<accession>A0ABP8CXZ3</accession>
<dbReference type="EMBL" id="BAABCB010000020">
    <property type="protein sequence ID" value="GAA4244767.1"/>
    <property type="molecule type" value="Genomic_DNA"/>
</dbReference>
<keyword evidence="1" id="KW-1133">Transmembrane helix</keyword>
<feature type="transmembrane region" description="Helical" evidence="1">
    <location>
        <begin position="188"/>
        <end position="220"/>
    </location>
</feature>
<organism evidence="3 4">
    <name type="scientific">Winogradskyella damuponensis</name>
    <dbReference type="NCBI Taxonomy" id="943939"/>
    <lineage>
        <taxon>Bacteria</taxon>
        <taxon>Pseudomonadati</taxon>
        <taxon>Bacteroidota</taxon>
        <taxon>Flavobacteriia</taxon>
        <taxon>Flavobacteriales</taxon>
        <taxon>Flavobacteriaceae</taxon>
        <taxon>Winogradskyella</taxon>
    </lineage>
</organism>
<keyword evidence="1" id="KW-0812">Transmembrane</keyword>
<feature type="transmembrane region" description="Helical" evidence="1">
    <location>
        <begin position="7"/>
        <end position="25"/>
    </location>
</feature>
<comment type="caution">
    <text evidence="3">The sequence shown here is derived from an EMBL/GenBank/DDBJ whole genome shotgun (WGS) entry which is preliminary data.</text>
</comment>
<dbReference type="RefSeq" id="WP_334470042.1">
    <property type="nucleotide sequence ID" value="NZ_BAABCB010000020.1"/>
</dbReference>
<feature type="transmembrane region" description="Helical" evidence="1">
    <location>
        <begin position="232"/>
        <end position="250"/>
    </location>
</feature>
<proteinExistence type="predicted"/>
<dbReference type="Proteomes" id="UP001501682">
    <property type="component" value="Unassembled WGS sequence"/>
</dbReference>
<evidence type="ECO:0000256" key="1">
    <source>
        <dbReference type="SAM" id="Phobius"/>
    </source>
</evidence>
<name>A0ABP8CXZ3_9FLAO</name>
<reference evidence="4" key="1">
    <citation type="journal article" date="2019" name="Int. J. Syst. Evol. Microbiol.">
        <title>The Global Catalogue of Microorganisms (GCM) 10K type strain sequencing project: providing services to taxonomists for standard genome sequencing and annotation.</title>
        <authorList>
            <consortium name="The Broad Institute Genomics Platform"/>
            <consortium name="The Broad Institute Genome Sequencing Center for Infectious Disease"/>
            <person name="Wu L."/>
            <person name="Ma J."/>
        </authorList>
    </citation>
    <scope>NUCLEOTIDE SEQUENCE [LARGE SCALE GENOMIC DNA]</scope>
    <source>
        <strain evidence="4">JCM 17633</strain>
    </source>
</reference>
<feature type="transmembrane region" description="Helical" evidence="1">
    <location>
        <begin position="148"/>
        <end position="176"/>
    </location>
</feature>
<evidence type="ECO:0000313" key="4">
    <source>
        <dbReference type="Proteomes" id="UP001501682"/>
    </source>
</evidence>
<feature type="transmembrane region" description="Helical" evidence="1">
    <location>
        <begin position="262"/>
        <end position="280"/>
    </location>
</feature>
<gene>
    <name evidence="3" type="ORF">GCM10022292_24710</name>
</gene>